<dbReference type="EMBL" id="CP095749">
    <property type="protein sequence ID" value="WEB44984.1"/>
    <property type="molecule type" value="Genomic_DNA"/>
</dbReference>
<dbReference type="Proteomes" id="UP001218629">
    <property type="component" value="Chromosome"/>
</dbReference>
<organism evidence="3 4">
    <name type="scientific">Streptomyces yunnanensis</name>
    <dbReference type="NCBI Taxonomy" id="156453"/>
    <lineage>
        <taxon>Bacteria</taxon>
        <taxon>Bacillati</taxon>
        <taxon>Actinomycetota</taxon>
        <taxon>Actinomycetes</taxon>
        <taxon>Kitasatosporales</taxon>
        <taxon>Streptomycetaceae</taxon>
        <taxon>Streptomyces</taxon>
    </lineage>
</organism>
<dbReference type="Pfam" id="PF18417">
    <property type="entry name" value="LodA_C"/>
    <property type="match status" value="1"/>
</dbReference>
<evidence type="ECO:0000313" key="3">
    <source>
        <dbReference type="EMBL" id="WEB44984.1"/>
    </source>
</evidence>
<keyword evidence="4" id="KW-1185">Reference proteome</keyword>
<dbReference type="InterPro" id="IPR041168">
    <property type="entry name" value="LodA_N"/>
</dbReference>
<evidence type="ECO:0000259" key="1">
    <source>
        <dbReference type="Pfam" id="PF17990"/>
    </source>
</evidence>
<sequence length="676" mass="75263">MDQQIVQIKIHPAIGIARVGNSDQPAFIGPESPDEPPLALGSYKDSSGKIIKQAARFRIYGYNKAGEVVRELKLGRDDVTGIRWSVHLANKKAAWYQFHFPLDIPEATDPDKLKPDMRRRRNADVTGADRKKLVIDSGRQTIEAPRKQPCTLAGEIMGRQVTLGQAYAASDGRLLVAGGDGTSASWDEEHHPISGVANNDTWYDNVSDGPITAEVTIGGVTRTASPAWVVVGPPHYAPGVKTIRTLYDLLYDVFVTEQTLEVKDPPSYPEDVEPLLARFCELQWVNHGFATQFGWNGPHHFLDPAMRKRLNDPSETSRDLRRQIYHQMRDYDRDGVSPVPWPWIYGDGMSSGKATSVRQHLTLSPTQDRILAQWADGTFVPGPPCTGHPDVDQAPVAQQPGLLDRAALDNCAADAFHPGSEVTWPIRHKTMFSEPFRMLHRDEGTPEPDYGDEFKVAEMLGKNGPLHAQGPGDLTRWMAAPWQCDTASCRFGYQVRSNLGPRYSPYLPTFWPAQMPNHVLKKADFDTVNTKPGGGDDTVREKAFENRAVWLRGLKDAEYNKQRRQMIDDWYKFGIVEPHEYTVGDGKFPRYIQVESEPGYPPAPDHANLINIHVPEAGVPQRAAAAGTWRGALSAEAVESALVRQAIEEVKQLTGYDESAIAAGYLEKLDPFHENQ</sequence>
<evidence type="ECO:0000259" key="2">
    <source>
        <dbReference type="Pfam" id="PF18417"/>
    </source>
</evidence>
<feature type="domain" description="L-Lysine epsilon oxidase N-terminal" evidence="1">
    <location>
        <begin position="11"/>
        <end position="231"/>
    </location>
</feature>
<protein>
    <submittedName>
        <fullName evidence="3">LodA/GoxA family CTQ-dependent oxidase</fullName>
    </submittedName>
</protein>
<proteinExistence type="predicted"/>
<name>A0ABY8ALE5_9ACTN</name>
<feature type="domain" description="L-lysine epsilon oxidase C-terminal" evidence="2">
    <location>
        <begin position="355"/>
        <end position="494"/>
    </location>
</feature>
<dbReference type="Pfam" id="PF17990">
    <property type="entry name" value="LodA_N"/>
    <property type="match status" value="1"/>
</dbReference>
<gene>
    <name evidence="3" type="ORF">MOV08_40640</name>
</gene>
<accession>A0ABY8ALE5</accession>
<dbReference type="InterPro" id="IPR033798">
    <property type="entry name" value="LodA-like"/>
</dbReference>
<dbReference type="InterPro" id="IPR041173">
    <property type="entry name" value="LodA_C"/>
</dbReference>
<evidence type="ECO:0000313" key="4">
    <source>
        <dbReference type="Proteomes" id="UP001218629"/>
    </source>
</evidence>
<dbReference type="CDD" id="cd14731">
    <property type="entry name" value="LodA_like_1"/>
    <property type="match status" value="1"/>
</dbReference>
<dbReference type="RefSeq" id="WP_275311199.1">
    <property type="nucleotide sequence ID" value="NZ_CP095749.1"/>
</dbReference>
<reference evidence="3 4" key="1">
    <citation type="submission" date="2022-03" db="EMBL/GenBank/DDBJ databases">
        <title>Streptomyces yunnanensis P86,complete genome.</title>
        <authorList>
            <person name="Chen S."/>
            <person name="Zhang Q."/>
        </authorList>
    </citation>
    <scope>NUCLEOTIDE SEQUENCE [LARGE SCALE GENOMIC DNA]</scope>
    <source>
        <strain evidence="3 4">P86</strain>
    </source>
</reference>